<keyword evidence="5" id="KW-1185">Reference proteome</keyword>
<protein>
    <submittedName>
        <fullName evidence="4">DSD1 family PLP-dependent enzyme</fullName>
    </submittedName>
</protein>
<dbReference type="Gene3D" id="2.40.37.20">
    <property type="entry name" value="D-serine dehydratase-like domain"/>
    <property type="match status" value="1"/>
</dbReference>
<proteinExistence type="inferred from homology"/>
<dbReference type="Gene3D" id="3.20.20.10">
    <property type="entry name" value="Alanine racemase"/>
    <property type="match status" value="1"/>
</dbReference>
<evidence type="ECO:0000313" key="5">
    <source>
        <dbReference type="Proteomes" id="UP001500620"/>
    </source>
</evidence>
<dbReference type="SMART" id="SM01119">
    <property type="entry name" value="D-ser_dehydrat"/>
    <property type="match status" value="1"/>
</dbReference>
<dbReference type="InterPro" id="IPR042208">
    <property type="entry name" value="D-ser_dehydrat-like_sf"/>
</dbReference>
<name>A0ABP8DVL3_9ACTN</name>
<evidence type="ECO:0000313" key="4">
    <source>
        <dbReference type="EMBL" id="GAA4264032.1"/>
    </source>
</evidence>
<keyword evidence="2" id="KW-0456">Lyase</keyword>
<dbReference type="InterPro" id="IPR051466">
    <property type="entry name" value="D-amino_acid_metab_enzyme"/>
</dbReference>
<evidence type="ECO:0000256" key="2">
    <source>
        <dbReference type="ARBA" id="ARBA00023239"/>
    </source>
</evidence>
<accession>A0ABP8DVL3</accession>
<dbReference type="InterPro" id="IPR029066">
    <property type="entry name" value="PLP-binding_barrel"/>
</dbReference>
<dbReference type="Pfam" id="PF01168">
    <property type="entry name" value="Ala_racemase_N"/>
    <property type="match status" value="1"/>
</dbReference>
<dbReference type="Proteomes" id="UP001500620">
    <property type="component" value="Unassembled WGS sequence"/>
</dbReference>
<feature type="domain" description="D-serine dehydratase-like" evidence="3">
    <location>
        <begin position="250"/>
        <end position="357"/>
    </location>
</feature>
<comment type="caution">
    <text evidence="4">The sequence shown here is derived from an EMBL/GenBank/DDBJ whole genome shotgun (WGS) entry which is preliminary data.</text>
</comment>
<dbReference type="PANTHER" id="PTHR28004">
    <property type="entry name" value="ZGC:162816-RELATED"/>
    <property type="match status" value="1"/>
</dbReference>
<comment type="similarity">
    <text evidence="1">Belongs to the DSD1 family.</text>
</comment>
<dbReference type="EMBL" id="BAABAT010000090">
    <property type="protein sequence ID" value="GAA4264032.1"/>
    <property type="molecule type" value="Genomic_DNA"/>
</dbReference>
<dbReference type="InterPro" id="IPR001608">
    <property type="entry name" value="Ala_racemase_N"/>
</dbReference>
<dbReference type="RefSeq" id="WP_345144322.1">
    <property type="nucleotide sequence ID" value="NZ_BAABAT010000090.1"/>
</dbReference>
<reference evidence="5" key="1">
    <citation type="journal article" date="2019" name="Int. J. Syst. Evol. Microbiol.">
        <title>The Global Catalogue of Microorganisms (GCM) 10K type strain sequencing project: providing services to taxonomists for standard genome sequencing and annotation.</title>
        <authorList>
            <consortium name="The Broad Institute Genomics Platform"/>
            <consortium name="The Broad Institute Genome Sequencing Center for Infectious Disease"/>
            <person name="Wu L."/>
            <person name="Ma J."/>
        </authorList>
    </citation>
    <scope>NUCLEOTIDE SEQUENCE [LARGE SCALE GENOMIC DNA]</scope>
    <source>
        <strain evidence="5">JCM 17441</strain>
    </source>
</reference>
<sequence>MSHTLDDPDTPFLALDRSTVAANITRLRRHLDGLGVTLRTHVKTAKSLDVAAMLDHGRPVAITVSTLAEAEAFAAAGYRDIVYAVGIAAHKLPRVLALRQRGVDLTVLLDSVAQAIAVGAAGVPALIEIDCDGHRGGVPPHGPELLEIARTLVDSGAEVRGVLTHAGESYFADGDDALRAAAENERRCAVEAAENLRAAGHEAPVVSVGSTPTAHFAADLTGVTEVRAGNFVFFDLVMAGIGVCTPADLAMTVVATVIGRRPDKGWILTDGGWTATSRDRGTARQRVDQGYGLVADLDGRLLPDLLMTDASQEHGVLSIRPGSTAPLPDLPIGTRVRILPNHACATAAQHDRYHVTAPGSRTVTDVWPRIKGW</sequence>
<dbReference type="PANTHER" id="PTHR28004:SF2">
    <property type="entry name" value="D-SERINE DEHYDRATASE"/>
    <property type="match status" value="1"/>
</dbReference>
<evidence type="ECO:0000259" key="3">
    <source>
        <dbReference type="SMART" id="SM01119"/>
    </source>
</evidence>
<dbReference type="Pfam" id="PF14031">
    <property type="entry name" value="D-ser_dehydrat"/>
    <property type="match status" value="1"/>
</dbReference>
<dbReference type="SUPFAM" id="SSF51419">
    <property type="entry name" value="PLP-binding barrel"/>
    <property type="match status" value="1"/>
</dbReference>
<organism evidence="4 5">
    <name type="scientific">Dactylosporangium darangshiense</name>
    <dbReference type="NCBI Taxonomy" id="579108"/>
    <lineage>
        <taxon>Bacteria</taxon>
        <taxon>Bacillati</taxon>
        <taxon>Actinomycetota</taxon>
        <taxon>Actinomycetes</taxon>
        <taxon>Micromonosporales</taxon>
        <taxon>Micromonosporaceae</taxon>
        <taxon>Dactylosporangium</taxon>
    </lineage>
</organism>
<dbReference type="InterPro" id="IPR026956">
    <property type="entry name" value="D-ser_dehydrat-like_dom"/>
</dbReference>
<evidence type="ECO:0000256" key="1">
    <source>
        <dbReference type="ARBA" id="ARBA00005323"/>
    </source>
</evidence>
<gene>
    <name evidence="4" type="ORF">GCM10022255_113950</name>
</gene>